<dbReference type="AlphaFoldDB" id="A0A1B8RS43"/>
<dbReference type="GO" id="GO:0030246">
    <property type="term" value="F:carbohydrate binding"/>
    <property type="evidence" value="ECO:0007669"/>
    <property type="project" value="InterPro"/>
</dbReference>
<dbReference type="EMBL" id="MAPZ01000011">
    <property type="protein sequence ID" value="OBY11648.1"/>
    <property type="molecule type" value="Genomic_DNA"/>
</dbReference>
<accession>A0A1B8RS43</accession>
<organism evidence="2 3">
    <name type="scientific">Clostridium paraputrificum</name>
    <dbReference type="NCBI Taxonomy" id="29363"/>
    <lineage>
        <taxon>Bacteria</taxon>
        <taxon>Bacillati</taxon>
        <taxon>Bacillota</taxon>
        <taxon>Clostridia</taxon>
        <taxon>Eubacteriales</taxon>
        <taxon>Clostridiaceae</taxon>
        <taxon>Clostridium</taxon>
    </lineage>
</organism>
<dbReference type="RefSeq" id="WP_065254388.1">
    <property type="nucleotide sequence ID" value="NZ_JAQLCW010000009.1"/>
</dbReference>
<dbReference type="Proteomes" id="UP000092714">
    <property type="component" value="Unassembled WGS sequence"/>
</dbReference>
<dbReference type="eggNOG" id="COG4733">
    <property type="taxonomic scope" value="Bacteria"/>
</dbReference>
<evidence type="ECO:0000259" key="1">
    <source>
        <dbReference type="Pfam" id="PF00963"/>
    </source>
</evidence>
<dbReference type="InterPro" id="IPR008965">
    <property type="entry name" value="CBM2/CBM3_carb-bd_dom_sf"/>
</dbReference>
<dbReference type="eggNOG" id="COG1874">
    <property type="taxonomic scope" value="Bacteria"/>
</dbReference>
<comment type="caution">
    <text evidence="2">The sequence shown here is derived from an EMBL/GenBank/DDBJ whole genome shotgun (WGS) entry which is preliminary data.</text>
</comment>
<reference evidence="2 3" key="1">
    <citation type="submission" date="2016-06" db="EMBL/GenBank/DDBJ databases">
        <authorList>
            <person name="Kjaerup R.B."/>
            <person name="Dalgaard T.S."/>
            <person name="Juul-Madsen H.R."/>
        </authorList>
    </citation>
    <scope>NUCLEOTIDE SEQUENCE [LARGE SCALE GENOMIC DNA]</scope>
    <source>
        <strain evidence="2 3">373-A1</strain>
    </source>
</reference>
<sequence length="945" mass="103925">MKKYKAIHKLYISFTFLILFIVNFCLGSIPTYASTTPTLSYALSSNGLVGDTIDIEVNISNINNLYGGSWDLLYDSNLLDVISIEPGSLINSKVTTNVSNKKGHAYFWFTSTGNNSPISGSGSIVKIKAKILKEGKLNLITTNKNSDFSLNNKNSLIKLSDKSGNPVSYNSDNNSFSFINGTINSYEENNPLVHYSGNWTTESLPSYSGGSSKYSNQKNATISFSFNGSGFKWYGLANEHKGIANVYVDGVKYSVDTYSSTTVNQKLFFQKTGLTRGEHTVKIEVTNTGIGKHINIDKIDIIGGSLIPIINNYEENNPLINYSGNWISESSPSYSGGSSKYSNEKDAFINFTFNGTGFRWYGLANEYKGIANVYVDGVKYSVDTYSTSTINKKLFFEKNDLPNGKHTVKIEVTKSGNGQYINIDKINILGGSLISDSTTYEENNSLIKYSGNWTSEALSSYSGGISKYSNQKWATITFSFNGTGFKWYGLANKYKGIANVYVDGVKYSVDTYSSTSVNQKLFFEKTGLTNGTHTVRIEVTGLGNGSYINIDKLDIIGGNLVPVAINTYEENNPYIYYSGSWNTESMNSYSAGVSKYSNQKGASINFTFNGTGFRWYGLANIHKGVANVYVDGTKYSVNTYSSTTINNKLFFEKNGLQNGKHTVKIEVSDTTPGKYINIDNIDIINGSILSDAKTYEEDDSLIKYSGNWISESLSSYSGGKSKYSNQKGGTITFSFNGTGFKWYGLANKYKGIANVYVDGVKYSVNTYSASTVNQKLFFEKTGLTNGTHTVRIEVTGMGNGSYINIDKLDIIGGNLIPVAINTYEENNSLIKYSGNWSSEASTSYSGGNSKFSNKKGDFISFSFKGTGFRWYGLANKYKGIANIYVDGVKYSVDTYSASTVNQKLFFEKTGLSNDRHTVKIEVANTGSNSYVNIDNIDIINGTLIN</sequence>
<dbReference type="Gene3D" id="2.60.120.260">
    <property type="entry name" value="Galactose-binding domain-like"/>
    <property type="match status" value="6"/>
</dbReference>
<dbReference type="Pfam" id="PF00963">
    <property type="entry name" value="Cohesin"/>
    <property type="match status" value="1"/>
</dbReference>
<evidence type="ECO:0000313" key="2">
    <source>
        <dbReference type="EMBL" id="OBY11648.1"/>
    </source>
</evidence>
<dbReference type="OrthoDB" id="9762689at2"/>
<proteinExistence type="predicted"/>
<gene>
    <name evidence="2" type="ORF">CP373A1_04455</name>
</gene>
<keyword evidence="3" id="KW-1185">Reference proteome</keyword>
<protein>
    <recommendedName>
        <fullName evidence="1">Cohesin domain-containing protein</fullName>
    </recommendedName>
</protein>
<dbReference type="SUPFAM" id="SSF49384">
    <property type="entry name" value="Carbohydrate-binding domain"/>
    <property type="match status" value="1"/>
</dbReference>
<feature type="domain" description="Cohesin" evidence="1">
    <location>
        <begin position="46"/>
        <end position="155"/>
    </location>
</feature>
<dbReference type="Gene3D" id="2.60.40.680">
    <property type="match status" value="1"/>
</dbReference>
<dbReference type="GO" id="GO:0000272">
    <property type="term" value="P:polysaccharide catabolic process"/>
    <property type="evidence" value="ECO:0007669"/>
    <property type="project" value="InterPro"/>
</dbReference>
<evidence type="ECO:0000313" key="3">
    <source>
        <dbReference type="Proteomes" id="UP000092714"/>
    </source>
</evidence>
<dbReference type="eggNOG" id="COG3934">
    <property type="taxonomic scope" value="Bacteria"/>
</dbReference>
<dbReference type="InterPro" id="IPR002102">
    <property type="entry name" value="Cohesin_dom"/>
</dbReference>
<dbReference type="CDD" id="cd08547">
    <property type="entry name" value="Type_II_cohesin"/>
    <property type="match status" value="1"/>
</dbReference>
<name>A0A1B8RS43_9CLOT</name>